<feature type="compositionally biased region" description="Polar residues" evidence="1">
    <location>
        <begin position="426"/>
        <end position="437"/>
    </location>
</feature>
<feature type="compositionally biased region" description="Basic and acidic residues" evidence="1">
    <location>
        <begin position="46"/>
        <end position="56"/>
    </location>
</feature>
<protein>
    <submittedName>
        <fullName evidence="4">CAP-ZIP_m domain-containing protein</fullName>
    </submittedName>
</protein>
<sequence>MIEACSTCPVIGSEEFMNVWIHKRADQTVCNASPASITPSSSRPESSLHSRDDSKEIGNIPIPIPTEVAESSPTIGIQSRDFSIQAAAKYGSIFDSGSDDESLFSGIPKPKTSGADVKGTAKDLNSGPGTKSSIVEVVTKSEEKAEDVDSGFGTITAVKPVPKSQKVEDSDSEPDTRISTVKPVPKVQENVEDMMEKAKPTRKLEKTNFIAALNERLAKGPVPAVVSKSVPKTVADPDVPKNVPKAAEEPEISKTVPKSVTGSKVQVRKQEEDSNVPPTGPLLPSLTKTRTRGPARRPPSSRSRESVAGVTPAQTSSSVIDDAATNNSRRLQIDSLVEQKRRDRTEKDSVTVAPGLSTDTEGKREKTTPSRAGASKLARSFFDSDSDSDDSEAEVLTKDVGEAAAVSSSVVQSKKPNVLLSDVKESSSFLPRSSTDQKAAATKPTVQRFSKGLFDDDESDDDLSMFRSKPRNA</sequence>
<dbReference type="Proteomes" id="UP000050761">
    <property type="component" value="Unassembled WGS sequence"/>
</dbReference>
<feature type="region of interest" description="Disordered" evidence="1">
    <location>
        <begin position="108"/>
        <end position="186"/>
    </location>
</feature>
<evidence type="ECO:0000256" key="1">
    <source>
        <dbReference type="SAM" id="MobiDB-lite"/>
    </source>
</evidence>
<feature type="region of interest" description="Disordered" evidence="1">
    <location>
        <begin position="424"/>
        <end position="473"/>
    </location>
</feature>
<proteinExistence type="predicted"/>
<accession>A0A3P7ZDJ7</accession>
<evidence type="ECO:0000313" key="3">
    <source>
        <dbReference type="Proteomes" id="UP000050761"/>
    </source>
</evidence>
<name>A0A3P7ZDJ7_HELPZ</name>
<feature type="region of interest" description="Disordered" evidence="1">
    <location>
        <begin position="32"/>
        <end position="74"/>
    </location>
</feature>
<keyword evidence="3" id="KW-1185">Reference proteome</keyword>
<reference evidence="4" key="2">
    <citation type="submission" date="2019-09" db="UniProtKB">
        <authorList>
            <consortium name="WormBaseParasite"/>
        </authorList>
    </citation>
    <scope>IDENTIFICATION</scope>
</reference>
<feature type="region of interest" description="Disordered" evidence="1">
    <location>
        <begin position="217"/>
        <end position="397"/>
    </location>
</feature>
<evidence type="ECO:0000313" key="2">
    <source>
        <dbReference type="EMBL" id="VDO98541.1"/>
    </source>
</evidence>
<feature type="compositionally biased region" description="Basic and acidic residues" evidence="1">
    <location>
        <begin position="337"/>
        <end position="349"/>
    </location>
</feature>
<evidence type="ECO:0000313" key="4">
    <source>
        <dbReference type="WBParaSite" id="HPBE_0001411801-mRNA-1"/>
    </source>
</evidence>
<feature type="compositionally biased region" description="Low complexity" evidence="1">
    <location>
        <begin position="222"/>
        <end position="234"/>
    </location>
</feature>
<dbReference type="EMBL" id="UZAH01028215">
    <property type="protein sequence ID" value="VDO98541.1"/>
    <property type="molecule type" value="Genomic_DNA"/>
</dbReference>
<dbReference type="AlphaFoldDB" id="A0A3P7ZDJ7"/>
<feature type="compositionally biased region" description="Low complexity" evidence="1">
    <location>
        <begin position="36"/>
        <end position="45"/>
    </location>
</feature>
<feature type="compositionally biased region" description="Acidic residues" evidence="1">
    <location>
        <begin position="384"/>
        <end position="393"/>
    </location>
</feature>
<organism evidence="2">
    <name type="scientific">Heligmosomoides polygyrus</name>
    <name type="common">Parasitic roundworm</name>
    <dbReference type="NCBI Taxonomy" id="6339"/>
    <lineage>
        <taxon>Eukaryota</taxon>
        <taxon>Metazoa</taxon>
        <taxon>Ecdysozoa</taxon>
        <taxon>Nematoda</taxon>
        <taxon>Chromadorea</taxon>
        <taxon>Rhabditida</taxon>
        <taxon>Rhabditina</taxon>
        <taxon>Rhabditomorpha</taxon>
        <taxon>Strongyloidea</taxon>
        <taxon>Heligmosomidae</taxon>
        <taxon>Heligmosomoides</taxon>
    </lineage>
</organism>
<dbReference type="WBParaSite" id="HPBE_0001411801-mRNA-1">
    <property type="protein sequence ID" value="HPBE_0001411801-mRNA-1"/>
    <property type="gene ID" value="HPBE_0001411801"/>
</dbReference>
<gene>
    <name evidence="2" type="ORF">HPBE_LOCUS14119</name>
</gene>
<feature type="compositionally biased region" description="Polar residues" evidence="1">
    <location>
        <begin position="312"/>
        <end position="330"/>
    </location>
</feature>
<reference evidence="2 3" key="1">
    <citation type="submission" date="2018-11" db="EMBL/GenBank/DDBJ databases">
        <authorList>
            <consortium name="Pathogen Informatics"/>
        </authorList>
    </citation>
    <scope>NUCLEOTIDE SEQUENCE [LARGE SCALE GENOMIC DNA]</scope>
</reference>